<dbReference type="Pfam" id="PF12682">
    <property type="entry name" value="Flavodoxin_4"/>
    <property type="match status" value="1"/>
</dbReference>
<proteinExistence type="predicted"/>
<name>A0A0R1GPZ9_9LACO</name>
<accession>A0A0R1GPZ9</accession>
<dbReference type="PATRIC" id="fig|1423726.3.peg.1554"/>
<gene>
    <name evidence="2" type="ORF">FC07_GL001501</name>
</gene>
<dbReference type="EMBL" id="AZDA01000128">
    <property type="protein sequence ID" value="KRK32967.1"/>
    <property type="molecule type" value="Genomic_DNA"/>
</dbReference>
<dbReference type="PANTHER" id="PTHR39201">
    <property type="entry name" value="EXPORTED PROTEIN-RELATED"/>
    <property type="match status" value="1"/>
</dbReference>
<keyword evidence="3" id="KW-1185">Reference proteome</keyword>
<sequence>MYGGTCQFLNQGNTLLVARQIAVALQRPLVALQPVRAYETAYKTVLQRTQQELQQQQLPALKPLPQSLGQVTQLYLGFPVWWGHLPRPVVTFLKQQYALQVTLTPFCTHEGSHFGSTISELKQLVPAAELQPGLAIRGTNAWCAQRAIQHWLKK</sequence>
<organism evidence="2 3">
    <name type="scientific">Loigolactobacillus bifermentans DSM 20003</name>
    <dbReference type="NCBI Taxonomy" id="1423726"/>
    <lineage>
        <taxon>Bacteria</taxon>
        <taxon>Bacillati</taxon>
        <taxon>Bacillota</taxon>
        <taxon>Bacilli</taxon>
        <taxon>Lactobacillales</taxon>
        <taxon>Lactobacillaceae</taxon>
        <taxon>Loigolactobacillus</taxon>
    </lineage>
</organism>
<dbReference type="STRING" id="1423726.FC07_GL001501"/>
<reference evidence="2 3" key="1">
    <citation type="journal article" date="2015" name="Genome Announc.">
        <title>Expanding the biotechnology potential of lactobacilli through comparative genomics of 213 strains and associated genera.</title>
        <authorList>
            <person name="Sun Z."/>
            <person name="Harris H.M."/>
            <person name="McCann A."/>
            <person name="Guo C."/>
            <person name="Argimon S."/>
            <person name="Zhang W."/>
            <person name="Yang X."/>
            <person name="Jeffery I.B."/>
            <person name="Cooney J.C."/>
            <person name="Kagawa T.F."/>
            <person name="Liu W."/>
            <person name="Song Y."/>
            <person name="Salvetti E."/>
            <person name="Wrobel A."/>
            <person name="Rasinkangas P."/>
            <person name="Parkhill J."/>
            <person name="Rea M.C."/>
            <person name="O'Sullivan O."/>
            <person name="Ritari J."/>
            <person name="Douillard F.P."/>
            <person name="Paul Ross R."/>
            <person name="Yang R."/>
            <person name="Briner A.E."/>
            <person name="Felis G.E."/>
            <person name="de Vos W.M."/>
            <person name="Barrangou R."/>
            <person name="Klaenhammer T.R."/>
            <person name="Caufield P.W."/>
            <person name="Cui Y."/>
            <person name="Zhang H."/>
            <person name="O'Toole P.W."/>
        </authorList>
    </citation>
    <scope>NUCLEOTIDE SEQUENCE [LARGE SCALE GENOMIC DNA]</scope>
    <source>
        <strain evidence="2 3">DSM 20003</strain>
    </source>
</reference>
<dbReference type="AlphaFoldDB" id="A0A0R1GPZ9"/>
<dbReference type="GO" id="GO:0010181">
    <property type="term" value="F:FMN binding"/>
    <property type="evidence" value="ECO:0007669"/>
    <property type="project" value="InterPro"/>
</dbReference>
<dbReference type="Proteomes" id="UP000051461">
    <property type="component" value="Unassembled WGS sequence"/>
</dbReference>
<evidence type="ECO:0000313" key="2">
    <source>
        <dbReference type="EMBL" id="KRK32967.1"/>
    </source>
</evidence>
<dbReference type="Gene3D" id="3.40.50.360">
    <property type="match status" value="1"/>
</dbReference>
<evidence type="ECO:0000259" key="1">
    <source>
        <dbReference type="Pfam" id="PF12682"/>
    </source>
</evidence>
<dbReference type="InterPro" id="IPR029039">
    <property type="entry name" value="Flavoprotein-like_sf"/>
</dbReference>
<evidence type="ECO:0000313" key="3">
    <source>
        <dbReference type="Proteomes" id="UP000051461"/>
    </source>
</evidence>
<comment type="caution">
    <text evidence="2">The sequence shown here is derived from an EMBL/GenBank/DDBJ whole genome shotgun (WGS) entry which is preliminary data.</text>
</comment>
<dbReference type="SUPFAM" id="SSF52218">
    <property type="entry name" value="Flavoproteins"/>
    <property type="match status" value="1"/>
</dbReference>
<dbReference type="InterPro" id="IPR008254">
    <property type="entry name" value="Flavodoxin/NO_synth"/>
</dbReference>
<dbReference type="PANTHER" id="PTHR39201:SF1">
    <property type="entry name" value="FLAVODOXIN-LIKE DOMAIN-CONTAINING PROTEIN"/>
    <property type="match status" value="1"/>
</dbReference>
<dbReference type="GO" id="GO:0016651">
    <property type="term" value="F:oxidoreductase activity, acting on NAD(P)H"/>
    <property type="evidence" value="ECO:0007669"/>
    <property type="project" value="UniProtKB-ARBA"/>
</dbReference>
<feature type="domain" description="Flavodoxin-like" evidence="1">
    <location>
        <begin position="8"/>
        <end position="153"/>
    </location>
</feature>
<protein>
    <recommendedName>
        <fullName evidence="1">Flavodoxin-like domain-containing protein</fullName>
    </recommendedName>
</protein>